<evidence type="ECO:0000256" key="3">
    <source>
        <dbReference type="ARBA" id="ARBA00022833"/>
    </source>
</evidence>
<keyword evidence="3" id="KW-0862">Zinc</keyword>
<sequence>MPTVFLDLTSTENFPAFSDCPLAEELPYPSSNSTSLVKYLLGTIQLEATLSTSPTYICKDRNGQQFAVTVRIHPAEIKSDLRGGGFDVTAWKRGWCLAIPNAKRHGVENGKQGYIVAEKKNIMVFHSNLERLIQIAETLHKKGSLDTENEVCQACGAEEKSFKLKQCLGCEAVWYCQKKCQIQGWNEKGHKRECQLLRSLKLFYPR</sequence>
<dbReference type="STRING" id="62708.A0A420IL79"/>
<evidence type="ECO:0000313" key="7">
    <source>
        <dbReference type="Proteomes" id="UP000283383"/>
    </source>
</evidence>
<organism evidence="6 7">
    <name type="scientific">Golovinomyces cichoracearum</name>
    <dbReference type="NCBI Taxonomy" id="62708"/>
    <lineage>
        <taxon>Eukaryota</taxon>
        <taxon>Fungi</taxon>
        <taxon>Dikarya</taxon>
        <taxon>Ascomycota</taxon>
        <taxon>Pezizomycotina</taxon>
        <taxon>Leotiomycetes</taxon>
        <taxon>Erysiphales</taxon>
        <taxon>Erysiphaceae</taxon>
        <taxon>Golovinomyces</taxon>
    </lineage>
</organism>
<dbReference type="Gene3D" id="6.10.140.2220">
    <property type="match status" value="1"/>
</dbReference>
<dbReference type="InterPro" id="IPR002893">
    <property type="entry name" value="Znf_MYND"/>
</dbReference>
<dbReference type="Proteomes" id="UP000283383">
    <property type="component" value="Unassembled WGS sequence"/>
</dbReference>
<dbReference type="AlphaFoldDB" id="A0A420IL79"/>
<evidence type="ECO:0000256" key="1">
    <source>
        <dbReference type="ARBA" id="ARBA00022723"/>
    </source>
</evidence>
<name>A0A420IL79_9PEZI</name>
<proteinExistence type="predicted"/>
<keyword evidence="7" id="KW-1185">Reference proteome</keyword>
<gene>
    <name evidence="6" type="ORF">GcM3_085013</name>
</gene>
<dbReference type="PROSITE" id="PS50865">
    <property type="entry name" value="ZF_MYND_2"/>
    <property type="match status" value="1"/>
</dbReference>
<evidence type="ECO:0000256" key="4">
    <source>
        <dbReference type="PROSITE-ProRule" id="PRU00134"/>
    </source>
</evidence>
<comment type="caution">
    <text evidence="6">The sequence shown here is derived from an EMBL/GenBank/DDBJ whole genome shotgun (WGS) entry which is preliminary data.</text>
</comment>
<accession>A0A420IL79</accession>
<keyword evidence="1" id="KW-0479">Metal-binding</keyword>
<evidence type="ECO:0000259" key="5">
    <source>
        <dbReference type="PROSITE" id="PS50865"/>
    </source>
</evidence>
<dbReference type="GO" id="GO:0008270">
    <property type="term" value="F:zinc ion binding"/>
    <property type="evidence" value="ECO:0007669"/>
    <property type="project" value="UniProtKB-KW"/>
</dbReference>
<keyword evidence="2 4" id="KW-0863">Zinc-finger</keyword>
<feature type="domain" description="MYND-type" evidence="5">
    <location>
        <begin position="152"/>
        <end position="194"/>
    </location>
</feature>
<evidence type="ECO:0000313" key="6">
    <source>
        <dbReference type="EMBL" id="RKF75282.1"/>
    </source>
</evidence>
<dbReference type="PROSITE" id="PS01360">
    <property type="entry name" value="ZF_MYND_1"/>
    <property type="match status" value="1"/>
</dbReference>
<reference evidence="6 7" key="1">
    <citation type="journal article" date="2018" name="BMC Genomics">
        <title>Comparative genome analyses reveal sequence features reflecting distinct modes of host-adaptation between dicot and monocot powdery mildew.</title>
        <authorList>
            <person name="Wu Y."/>
            <person name="Ma X."/>
            <person name="Pan Z."/>
            <person name="Kale S.D."/>
            <person name="Song Y."/>
            <person name="King H."/>
            <person name="Zhang Q."/>
            <person name="Presley C."/>
            <person name="Deng X."/>
            <person name="Wei C.I."/>
            <person name="Xiao S."/>
        </authorList>
    </citation>
    <scope>NUCLEOTIDE SEQUENCE [LARGE SCALE GENOMIC DNA]</scope>
    <source>
        <strain evidence="6">UMSG3</strain>
    </source>
</reference>
<dbReference type="Pfam" id="PF01753">
    <property type="entry name" value="zf-MYND"/>
    <property type="match status" value="1"/>
</dbReference>
<protein>
    <submittedName>
        <fullName evidence="6">Putative zinc mynd-type domain containing protein</fullName>
    </submittedName>
</protein>
<dbReference type="EMBL" id="MCBQ01008573">
    <property type="protein sequence ID" value="RKF75282.1"/>
    <property type="molecule type" value="Genomic_DNA"/>
</dbReference>
<dbReference type="SUPFAM" id="SSF144232">
    <property type="entry name" value="HIT/MYND zinc finger-like"/>
    <property type="match status" value="1"/>
</dbReference>
<evidence type="ECO:0000256" key="2">
    <source>
        <dbReference type="ARBA" id="ARBA00022771"/>
    </source>
</evidence>